<evidence type="ECO:0000256" key="1">
    <source>
        <dbReference type="ARBA" id="ARBA00004604"/>
    </source>
</evidence>
<feature type="compositionally biased region" description="Acidic residues" evidence="5">
    <location>
        <begin position="130"/>
        <end position="157"/>
    </location>
</feature>
<reference evidence="7" key="1">
    <citation type="journal article" date="2014" name="Genome Announc.">
        <title>Draft genome sequence of Rhodosporidium toruloides CECT1137, an oleaginous yeast of biotechnological interest.</title>
        <authorList>
            <person name="Morin N."/>
            <person name="Calcas X."/>
            <person name="Devillers H."/>
            <person name="Durrens P."/>
            <person name="Sherman D.J."/>
            <person name="Nicaud J.-M."/>
            <person name="Neuveglise C."/>
        </authorList>
    </citation>
    <scope>NUCLEOTIDE SEQUENCE</scope>
    <source>
        <strain evidence="7">CECT1137</strain>
    </source>
</reference>
<feature type="region of interest" description="Disordered" evidence="5">
    <location>
        <begin position="1"/>
        <end position="200"/>
    </location>
</feature>
<feature type="domain" description="RRM" evidence="6">
    <location>
        <begin position="225"/>
        <end position="303"/>
    </location>
</feature>
<feature type="compositionally biased region" description="Basic and acidic residues" evidence="5">
    <location>
        <begin position="324"/>
        <end position="349"/>
    </location>
</feature>
<accession>A0A061AMS3</accession>
<evidence type="ECO:0000313" key="7">
    <source>
        <dbReference type="EMBL" id="CDR38436.1"/>
    </source>
</evidence>
<gene>
    <name evidence="7" type="ORF">RHTO0S_03e09494g</name>
</gene>
<feature type="compositionally biased region" description="Acidic residues" evidence="5">
    <location>
        <begin position="165"/>
        <end position="183"/>
    </location>
</feature>
<dbReference type="Pfam" id="PF00076">
    <property type="entry name" value="RRM_1"/>
    <property type="match status" value="1"/>
</dbReference>
<dbReference type="SMART" id="SM00360">
    <property type="entry name" value="RRM"/>
    <property type="match status" value="1"/>
</dbReference>
<dbReference type="GO" id="GO:0003723">
    <property type="term" value="F:RNA binding"/>
    <property type="evidence" value="ECO:0007669"/>
    <property type="project" value="UniProtKB-UniRule"/>
</dbReference>
<protein>
    <submittedName>
        <fullName evidence="7">RHTO0S03e09494g1_1</fullName>
    </submittedName>
</protein>
<evidence type="ECO:0000256" key="2">
    <source>
        <dbReference type="ARBA" id="ARBA00022884"/>
    </source>
</evidence>
<name>A0A061AMS3_RHOTO</name>
<dbReference type="OrthoDB" id="21467at2759"/>
<dbReference type="GO" id="GO:0005730">
    <property type="term" value="C:nucleolus"/>
    <property type="evidence" value="ECO:0007669"/>
    <property type="project" value="UniProtKB-SubCell"/>
</dbReference>
<proteinExistence type="predicted"/>
<dbReference type="CDD" id="cd12307">
    <property type="entry name" value="RRM_NIFK_like"/>
    <property type="match status" value="1"/>
</dbReference>
<evidence type="ECO:0000256" key="5">
    <source>
        <dbReference type="SAM" id="MobiDB-lite"/>
    </source>
</evidence>
<feature type="compositionally biased region" description="Basic and acidic residues" evidence="5">
    <location>
        <begin position="374"/>
        <end position="383"/>
    </location>
</feature>
<dbReference type="PANTHER" id="PTHR46754">
    <property type="entry name" value="MKI67 FHA DOMAIN-INTERACTING NUCLEOLAR PHOSPHOPROTEIN"/>
    <property type="match status" value="1"/>
</dbReference>
<dbReference type="PROSITE" id="PS50102">
    <property type="entry name" value="RRM"/>
    <property type="match status" value="1"/>
</dbReference>
<dbReference type="InterPro" id="IPR000504">
    <property type="entry name" value="RRM_dom"/>
</dbReference>
<dbReference type="EMBL" id="LK052938">
    <property type="protein sequence ID" value="CDR38436.1"/>
    <property type="molecule type" value="Genomic_DNA"/>
</dbReference>
<feature type="compositionally biased region" description="Basic and acidic residues" evidence="5">
    <location>
        <begin position="78"/>
        <end position="118"/>
    </location>
</feature>
<feature type="region of interest" description="Disordered" evidence="5">
    <location>
        <begin position="374"/>
        <end position="417"/>
    </location>
</feature>
<organism evidence="7">
    <name type="scientific">Rhodotorula toruloides</name>
    <name type="common">Yeast</name>
    <name type="synonym">Rhodosporidium toruloides</name>
    <dbReference type="NCBI Taxonomy" id="5286"/>
    <lineage>
        <taxon>Eukaryota</taxon>
        <taxon>Fungi</taxon>
        <taxon>Dikarya</taxon>
        <taxon>Basidiomycota</taxon>
        <taxon>Pucciniomycotina</taxon>
        <taxon>Microbotryomycetes</taxon>
        <taxon>Sporidiobolales</taxon>
        <taxon>Sporidiobolaceae</taxon>
        <taxon>Rhodotorula</taxon>
    </lineage>
</organism>
<dbReference type="SUPFAM" id="SSF54928">
    <property type="entry name" value="RNA-binding domain, RBD"/>
    <property type="match status" value="1"/>
</dbReference>
<feature type="region of interest" description="Disordered" evidence="5">
    <location>
        <begin position="323"/>
        <end position="349"/>
    </location>
</feature>
<evidence type="ECO:0000259" key="6">
    <source>
        <dbReference type="PROSITE" id="PS50102"/>
    </source>
</evidence>
<dbReference type="InterPro" id="IPR035979">
    <property type="entry name" value="RBD_domain_sf"/>
</dbReference>
<evidence type="ECO:0000256" key="3">
    <source>
        <dbReference type="ARBA" id="ARBA00023242"/>
    </source>
</evidence>
<evidence type="ECO:0000256" key="4">
    <source>
        <dbReference type="PROSITE-ProRule" id="PRU00176"/>
    </source>
</evidence>
<comment type="subcellular location">
    <subcellularLocation>
        <location evidence="1">Nucleus</location>
        <location evidence="1">Nucleolus</location>
    </subcellularLocation>
</comment>
<dbReference type="Gene3D" id="3.30.70.330">
    <property type="match status" value="1"/>
</dbReference>
<dbReference type="InterPro" id="IPR012677">
    <property type="entry name" value="Nucleotide-bd_a/b_plait_sf"/>
</dbReference>
<sequence>MAKATPKANKTAAPKGTPKSAAATPSASGSASKKRVRVVESAADEDAPETPAKGANKKAKKGEDKADKGDSPMVGKNGVERKDLKDKMPEEIEKIRSADAPKPEKGALKKTAEAEKKGAKGKGKGKKQEVEEEEEEDEVKLDEEADGSADEDEDDEAFAYLEGFESGDEDGEDSSDEEEEEQAGDAKGKGKAGKGSFKVEQLPKIKGESVQKKLDAKEKKQPKTGTVYLGRIPRGFYEEEMKSYFSQFGEVTRLRLSRNKQTGASKHYAFIEFKYASVAQIVQETMDNYLLAGHILVCKVIPDDQIHPKMWIGANRKFRVVPKARREAARRNKPKTEKQQESIKKRLLSREEKKRQKLADLGIDYDFDGYAKAGQKEEEQKEEVVEEVAPAKGAKGKKGRKSAGGDEPAKKKPRKSK</sequence>
<keyword evidence="2 4" id="KW-0694">RNA-binding</keyword>
<dbReference type="AlphaFoldDB" id="A0A061AMS3"/>
<feature type="compositionally biased region" description="Low complexity" evidence="5">
    <location>
        <begin position="1"/>
        <end position="31"/>
    </location>
</feature>
<feature type="compositionally biased region" description="Basic and acidic residues" evidence="5">
    <location>
        <begin position="61"/>
        <end position="70"/>
    </location>
</feature>
<keyword evidence="3" id="KW-0539">Nucleus</keyword>